<gene>
    <name evidence="2" type="ORF">B0T46_11735</name>
</gene>
<proteinExistence type="predicted"/>
<dbReference type="AlphaFoldDB" id="A0A1W0B2X7"/>
<accession>A0A1W0B2X7</accession>
<evidence type="ECO:0000313" key="2">
    <source>
        <dbReference type="EMBL" id="ONM48692.1"/>
    </source>
</evidence>
<sequence>MFFALSVLGAGLLTIPGTAGAQIPFFDGTLEVQATNGPDEFPVQGLAVGVTKCSPGLVLSNLTTGSDGTAGANLPADCYRAQVTTVPTGCQLDGPAYIDVDVRPQQTATAQFRLRCA</sequence>
<comment type="caution">
    <text evidence="2">The sequence shown here is derived from an EMBL/GenBank/DDBJ whole genome shotgun (WGS) entry which is preliminary data.</text>
</comment>
<dbReference type="STRING" id="1538463.B0T36_04410"/>
<reference evidence="2 3" key="1">
    <citation type="journal article" date="2016" name="Antonie Van Leeuwenhoek">
        <title>Nocardia donostiensis sp. nov., isolated from human respiratory specimens.</title>
        <authorList>
            <person name="Ercibengoa M."/>
            <person name="Bell M."/>
            <person name="Marimon J.M."/>
            <person name="Humrighouse B."/>
            <person name="Klenk H.P."/>
            <person name="Potter G."/>
            <person name="Perez-Trallero E."/>
        </authorList>
    </citation>
    <scope>NUCLEOTIDE SEQUENCE [LARGE SCALE GENOMIC DNA]</scope>
    <source>
        <strain evidence="2 3">X1655</strain>
    </source>
</reference>
<feature type="signal peptide" evidence="1">
    <location>
        <begin position="1"/>
        <end position="21"/>
    </location>
</feature>
<keyword evidence="3" id="KW-1185">Reference proteome</keyword>
<name>A0A1W0B2X7_9NOCA</name>
<feature type="chain" id="PRO_5012551547" evidence="1">
    <location>
        <begin position="22"/>
        <end position="117"/>
    </location>
</feature>
<dbReference type="EMBL" id="MUMY01000008">
    <property type="protein sequence ID" value="ONM48692.1"/>
    <property type="molecule type" value="Genomic_DNA"/>
</dbReference>
<evidence type="ECO:0000256" key="1">
    <source>
        <dbReference type="SAM" id="SignalP"/>
    </source>
</evidence>
<organism evidence="2 3">
    <name type="scientific">Nocardia donostiensis</name>
    <dbReference type="NCBI Taxonomy" id="1538463"/>
    <lineage>
        <taxon>Bacteria</taxon>
        <taxon>Bacillati</taxon>
        <taxon>Actinomycetota</taxon>
        <taxon>Actinomycetes</taxon>
        <taxon>Mycobacteriales</taxon>
        <taxon>Nocardiaceae</taxon>
        <taxon>Nocardia</taxon>
    </lineage>
</organism>
<keyword evidence="1" id="KW-0732">Signal</keyword>
<protein>
    <submittedName>
        <fullName evidence="2">Uncharacterized protein</fullName>
    </submittedName>
</protein>
<evidence type="ECO:0000313" key="3">
    <source>
        <dbReference type="Proteomes" id="UP000188836"/>
    </source>
</evidence>
<dbReference type="Proteomes" id="UP000188836">
    <property type="component" value="Unassembled WGS sequence"/>
</dbReference>